<evidence type="ECO:0000256" key="1">
    <source>
        <dbReference type="SAM" id="Phobius"/>
    </source>
</evidence>
<gene>
    <name evidence="2" type="ORF">FTV88_1608</name>
</gene>
<keyword evidence="1" id="KW-0472">Membrane</keyword>
<dbReference type="KEGG" id="hcv:FTV88_1608"/>
<evidence type="ECO:0000313" key="2">
    <source>
        <dbReference type="EMBL" id="QGG47708.1"/>
    </source>
</evidence>
<name>A0A5Q2MYA6_9FIRM</name>
<keyword evidence="1" id="KW-1133">Transmembrane helix</keyword>
<evidence type="ECO:0000313" key="3">
    <source>
        <dbReference type="Proteomes" id="UP000366051"/>
    </source>
</evidence>
<proteinExistence type="predicted"/>
<keyword evidence="1" id="KW-0812">Transmembrane</keyword>
<organism evidence="2 3">
    <name type="scientific">Heliorestis convoluta</name>
    <dbReference type="NCBI Taxonomy" id="356322"/>
    <lineage>
        <taxon>Bacteria</taxon>
        <taxon>Bacillati</taxon>
        <taxon>Bacillota</taxon>
        <taxon>Clostridia</taxon>
        <taxon>Eubacteriales</taxon>
        <taxon>Heliobacteriaceae</taxon>
        <taxon>Heliorestis</taxon>
    </lineage>
</organism>
<dbReference type="EMBL" id="CP045875">
    <property type="protein sequence ID" value="QGG47708.1"/>
    <property type="molecule type" value="Genomic_DNA"/>
</dbReference>
<feature type="transmembrane region" description="Helical" evidence="1">
    <location>
        <begin position="12"/>
        <end position="33"/>
    </location>
</feature>
<sequence>MALGAKKQTTIFWITISLVLWTIVFTVASYFGIEILGGMNN</sequence>
<dbReference type="AlphaFoldDB" id="A0A5Q2MYA6"/>
<protein>
    <submittedName>
        <fullName evidence="2">DNA binding protein, putative</fullName>
    </submittedName>
</protein>
<dbReference type="Proteomes" id="UP000366051">
    <property type="component" value="Chromosome"/>
</dbReference>
<reference evidence="3" key="1">
    <citation type="submission" date="2019-11" db="EMBL/GenBank/DDBJ databases">
        <title>Genome sequence of Heliorestis convoluta strain HH, an alkaliphilic and minimalistic phototrophic bacterium from a soda lake in Egypt.</title>
        <authorList>
            <person name="Dewey E.D."/>
            <person name="Stokes L.M."/>
            <person name="Burchell B.M."/>
            <person name="Shaffer K.N."/>
            <person name="Huntington A.M."/>
            <person name="Baker J.M."/>
            <person name="Nadendla S."/>
            <person name="Giglio M.G."/>
            <person name="Touchman J.W."/>
            <person name="Blankenship R.E."/>
            <person name="Madigan M.T."/>
            <person name="Sattley W.M."/>
        </authorList>
    </citation>
    <scope>NUCLEOTIDE SEQUENCE [LARGE SCALE GENOMIC DNA]</scope>
    <source>
        <strain evidence="3">HH</strain>
    </source>
</reference>
<accession>A0A5Q2MYA6</accession>
<keyword evidence="3" id="KW-1185">Reference proteome</keyword>